<keyword evidence="2" id="KW-1185">Reference proteome</keyword>
<proteinExistence type="predicted"/>
<evidence type="ECO:0000313" key="1">
    <source>
        <dbReference type="EMBL" id="KAK3898361.1"/>
    </source>
</evidence>
<comment type="caution">
    <text evidence="1">The sequence shown here is derived from an EMBL/GenBank/DDBJ whole genome shotgun (WGS) entry which is preliminary data.</text>
</comment>
<dbReference type="Proteomes" id="UP001303889">
    <property type="component" value="Unassembled WGS sequence"/>
</dbReference>
<name>A0AAN6ME20_9PEZI</name>
<gene>
    <name evidence="1" type="ORF">C8A05DRAFT_19044</name>
</gene>
<protein>
    <submittedName>
        <fullName evidence="1">Uncharacterized protein</fullName>
    </submittedName>
</protein>
<evidence type="ECO:0000313" key="2">
    <source>
        <dbReference type="Proteomes" id="UP001303889"/>
    </source>
</evidence>
<dbReference type="AlphaFoldDB" id="A0AAN6ME20"/>
<dbReference type="EMBL" id="MU855950">
    <property type="protein sequence ID" value="KAK3898361.1"/>
    <property type="molecule type" value="Genomic_DNA"/>
</dbReference>
<organism evidence="1 2">
    <name type="scientific">Staphylotrichum tortipilum</name>
    <dbReference type="NCBI Taxonomy" id="2831512"/>
    <lineage>
        <taxon>Eukaryota</taxon>
        <taxon>Fungi</taxon>
        <taxon>Dikarya</taxon>
        <taxon>Ascomycota</taxon>
        <taxon>Pezizomycotina</taxon>
        <taxon>Sordariomycetes</taxon>
        <taxon>Sordariomycetidae</taxon>
        <taxon>Sordariales</taxon>
        <taxon>Chaetomiaceae</taxon>
        <taxon>Staphylotrichum</taxon>
    </lineage>
</organism>
<sequence length="430" mass="47624">MAPSSVPVHSLGIAIDHRIRRLIQPVEYSPGDQAGKHISILNARGMALARSKEEIAVTAALASPGSTGGIAVILQQPRDNHPFQAGAEAVIAECDTLRALEEVFFVVSGGKLELLRDISVIDLLPYTSNDDWTKSTFEAAQSAIAAKKPDVVLCAGKKPLPKDLWDLKGDMFRLESMGVGAVFDKHPFTKIRNREGNWIKIRRVNGFHPSHALNYCSESSCLRQLLFLCVVETCAVYRTGSWNEEDWMTAFRERCSRVSHDSTNSRKFIPDYVDEYLKLEIPAAVFSIQQGAHDLYNQVISSGLPERLNDASLLFSRISHLTAEDRRQPKWAVNKNTKAIDRAAQETLKICEQSGWDTVPRFREHVVPVIQSLRQCVAGGEFDLKRTSQAFLTLAVTVEKTLGDILEKEKVNQAAMARLAADMGALGLGK</sequence>
<accession>A0AAN6ME20</accession>
<reference evidence="1" key="1">
    <citation type="journal article" date="2023" name="Mol. Phylogenet. Evol.">
        <title>Genome-scale phylogeny and comparative genomics of the fungal order Sordariales.</title>
        <authorList>
            <person name="Hensen N."/>
            <person name="Bonometti L."/>
            <person name="Westerberg I."/>
            <person name="Brannstrom I.O."/>
            <person name="Guillou S."/>
            <person name="Cros-Aarteil S."/>
            <person name="Calhoun S."/>
            <person name="Haridas S."/>
            <person name="Kuo A."/>
            <person name="Mondo S."/>
            <person name="Pangilinan J."/>
            <person name="Riley R."/>
            <person name="LaButti K."/>
            <person name="Andreopoulos B."/>
            <person name="Lipzen A."/>
            <person name="Chen C."/>
            <person name="Yan M."/>
            <person name="Daum C."/>
            <person name="Ng V."/>
            <person name="Clum A."/>
            <person name="Steindorff A."/>
            <person name="Ohm R.A."/>
            <person name="Martin F."/>
            <person name="Silar P."/>
            <person name="Natvig D.O."/>
            <person name="Lalanne C."/>
            <person name="Gautier V."/>
            <person name="Ament-Velasquez S.L."/>
            <person name="Kruys A."/>
            <person name="Hutchinson M.I."/>
            <person name="Powell A.J."/>
            <person name="Barry K."/>
            <person name="Miller A.N."/>
            <person name="Grigoriev I.V."/>
            <person name="Debuchy R."/>
            <person name="Gladieux P."/>
            <person name="Hiltunen Thoren M."/>
            <person name="Johannesson H."/>
        </authorList>
    </citation>
    <scope>NUCLEOTIDE SEQUENCE</scope>
    <source>
        <strain evidence="1">CBS 103.79</strain>
    </source>
</reference>
<reference evidence="1" key="2">
    <citation type="submission" date="2023-05" db="EMBL/GenBank/DDBJ databases">
        <authorList>
            <consortium name="Lawrence Berkeley National Laboratory"/>
            <person name="Steindorff A."/>
            <person name="Hensen N."/>
            <person name="Bonometti L."/>
            <person name="Westerberg I."/>
            <person name="Brannstrom I.O."/>
            <person name="Guillou S."/>
            <person name="Cros-Aarteil S."/>
            <person name="Calhoun S."/>
            <person name="Haridas S."/>
            <person name="Kuo A."/>
            <person name="Mondo S."/>
            <person name="Pangilinan J."/>
            <person name="Riley R."/>
            <person name="Labutti K."/>
            <person name="Andreopoulos B."/>
            <person name="Lipzen A."/>
            <person name="Chen C."/>
            <person name="Yanf M."/>
            <person name="Daum C."/>
            <person name="Ng V."/>
            <person name="Clum A."/>
            <person name="Ohm R."/>
            <person name="Martin F."/>
            <person name="Silar P."/>
            <person name="Natvig D."/>
            <person name="Lalanne C."/>
            <person name="Gautier V."/>
            <person name="Ament-Velasquez S.L."/>
            <person name="Kruys A."/>
            <person name="Hutchinson M.I."/>
            <person name="Powell A.J."/>
            <person name="Barry K."/>
            <person name="Miller A.N."/>
            <person name="Grigoriev I.V."/>
            <person name="Debuchy R."/>
            <person name="Gladieux P."/>
            <person name="Thoren M.H."/>
            <person name="Johannesson H."/>
        </authorList>
    </citation>
    <scope>NUCLEOTIDE SEQUENCE</scope>
    <source>
        <strain evidence="1">CBS 103.79</strain>
    </source>
</reference>